<gene>
    <name evidence="1" type="ORF">HYPSUDRAFT_134711</name>
</gene>
<dbReference type="EMBL" id="KN817531">
    <property type="protein sequence ID" value="KJA25432.1"/>
    <property type="molecule type" value="Genomic_DNA"/>
</dbReference>
<dbReference type="PANTHER" id="PTHR37331:SF1">
    <property type="entry name" value="YALI0F11671P"/>
    <property type="match status" value="1"/>
</dbReference>
<dbReference type="OMA" id="MPGRIAT"/>
<reference evidence="2" key="1">
    <citation type="submission" date="2014-04" db="EMBL/GenBank/DDBJ databases">
        <title>Evolutionary Origins and Diversification of the Mycorrhizal Mutualists.</title>
        <authorList>
            <consortium name="DOE Joint Genome Institute"/>
            <consortium name="Mycorrhizal Genomics Consortium"/>
            <person name="Kohler A."/>
            <person name="Kuo A."/>
            <person name="Nagy L.G."/>
            <person name="Floudas D."/>
            <person name="Copeland A."/>
            <person name="Barry K.W."/>
            <person name="Cichocki N."/>
            <person name="Veneault-Fourrey C."/>
            <person name="LaButti K."/>
            <person name="Lindquist E.A."/>
            <person name="Lipzen A."/>
            <person name="Lundell T."/>
            <person name="Morin E."/>
            <person name="Murat C."/>
            <person name="Riley R."/>
            <person name="Ohm R."/>
            <person name="Sun H."/>
            <person name="Tunlid A."/>
            <person name="Henrissat B."/>
            <person name="Grigoriev I.V."/>
            <person name="Hibbett D.S."/>
            <person name="Martin F."/>
        </authorList>
    </citation>
    <scope>NUCLEOTIDE SEQUENCE [LARGE SCALE GENOMIC DNA]</scope>
    <source>
        <strain evidence="2">FD-334 SS-4</strain>
    </source>
</reference>
<protein>
    <submittedName>
        <fullName evidence="1">Uncharacterized protein</fullName>
    </submittedName>
</protein>
<proteinExistence type="predicted"/>
<sequence>MLSTQSSVGRSFRACNISARTILYPSKSRIGPATCRRARFLQTSCGRLLGSSRVSTPHSRRYISSSLNTDTDTTTSTNTVFADPHRPGLFYHLVPGPTPISATRPAFALSFLAEPPRAPEAPSVIGWLPAQAEEADPPGGGGQTAALRDFRENGAFLLIVHETIAQALRDGADADWVAAATARQAGWMHIQDQRNVPALDRIGDPDDIIASVLVRDGAVLPETYAPMPAYRVCTADGVLQLTEGLAACLQRRLVEDNRAQS</sequence>
<keyword evidence="2" id="KW-1185">Reference proteome</keyword>
<dbReference type="AlphaFoldDB" id="A0A0D2LDE7"/>
<accession>A0A0D2LDE7</accession>
<evidence type="ECO:0000313" key="2">
    <source>
        <dbReference type="Proteomes" id="UP000054270"/>
    </source>
</evidence>
<name>A0A0D2LDE7_HYPSF</name>
<dbReference type="Proteomes" id="UP000054270">
    <property type="component" value="Unassembled WGS sequence"/>
</dbReference>
<dbReference type="PANTHER" id="PTHR37331">
    <property type="entry name" value="YALI0F11671P"/>
    <property type="match status" value="1"/>
</dbReference>
<dbReference type="STRING" id="945553.A0A0D2LDE7"/>
<organism evidence="1 2">
    <name type="scientific">Hypholoma sublateritium (strain FD-334 SS-4)</name>
    <dbReference type="NCBI Taxonomy" id="945553"/>
    <lineage>
        <taxon>Eukaryota</taxon>
        <taxon>Fungi</taxon>
        <taxon>Dikarya</taxon>
        <taxon>Basidiomycota</taxon>
        <taxon>Agaricomycotina</taxon>
        <taxon>Agaricomycetes</taxon>
        <taxon>Agaricomycetidae</taxon>
        <taxon>Agaricales</taxon>
        <taxon>Agaricineae</taxon>
        <taxon>Strophariaceae</taxon>
        <taxon>Hypholoma</taxon>
    </lineage>
</organism>
<dbReference type="OrthoDB" id="5397701at2759"/>
<evidence type="ECO:0000313" key="1">
    <source>
        <dbReference type="EMBL" id="KJA25432.1"/>
    </source>
</evidence>